<dbReference type="InterPro" id="IPR001509">
    <property type="entry name" value="Epimerase_deHydtase"/>
</dbReference>
<evidence type="ECO:0000256" key="11">
    <source>
        <dbReference type="ARBA" id="ARBA00023239"/>
    </source>
</evidence>
<dbReference type="Gene3D" id="3.40.50.720">
    <property type="entry name" value="NAD(P)-binding Rossmann-like Domain"/>
    <property type="match status" value="1"/>
</dbReference>
<name>A0A1F5EHZ8_9BACT</name>
<dbReference type="AlphaFoldDB" id="A0A1F5EHZ8"/>
<dbReference type="InterPro" id="IPR044516">
    <property type="entry name" value="UXS-like"/>
</dbReference>
<evidence type="ECO:0000256" key="10">
    <source>
        <dbReference type="ARBA" id="ARBA00023180"/>
    </source>
</evidence>
<evidence type="ECO:0000256" key="12">
    <source>
        <dbReference type="ARBA" id="ARBA00037859"/>
    </source>
</evidence>
<dbReference type="GO" id="GO:0042732">
    <property type="term" value="P:D-xylose metabolic process"/>
    <property type="evidence" value="ECO:0007669"/>
    <property type="project" value="InterPro"/>
</dbReference>
<dbReference type="InterPro" id="IPR036291">
    <property type="entry name" value="NAD(P)-bd_dom_sf"/>
</dbReference>
<keyword evidence="5" id="KW-0735">Signal-anchor</keyword>
<comment type="caution">
    <text evidence="14">The sequence shown here is derived from an EMBL/GenBank/DDBJ whole genome shotgun (WGS) entry which is preliminary data.</text>
</comment>
<evidence type="ECO:0000256" key="8">
    <source>
        <dbReference type="ARBA" id="ARBA00023034"/>
    </source>
</evidence>
<reference evidence="14 15" key="1">
    <citation type="journal article" date="2016" name="Nat. Commun.">
        <title>Thousands of microbial genomes shed light on interconnected biogeochemical processes in an aquifer system.</title>
        <authorList>
            <person name="Anantharaman K."/>
            <person name="Brown C.T."/>
            <person name="Hug L.A."/>
            <person name="Sharon I."/>
            <person name="Castelle C.J."/>
            <person name="Probst A.J."/>
            <person name="Thomas B.C."/>
            <person name="Singh A."/>
            <person name="Wilkins M.J."/>
            <person name="Karaoz U."/>
            <person name="Brodie E.L."/>
            <person name="Williams K.H."/>
            <person name="Hubbard S.S."/>
            <person name="Banfield J.F."/>
        </authorList>
    </citation>
    <scope>NUCLEOTIDE SEQUENCE [LARGE SCALE GENOMIC DNA]</scope>
</reference>
<dbReference type="SUPFAM" id="SSF51735">
    <property type="entry name" value="NAD(P)-binding Rossmann-fold domains"/>
    <property type="match status" value="1"/>
</dbReference>
<proteinExistence type="predicted"/>
<evidence type="ECO:0000256" key="9">
    <source>
        <dbReference type="ARBA" id="ARBA00023136"/>
    </source>
</evidence>
<evidence type="ECO:0000256" key="4">
    <source>
        <dbReference type="ARBA" id="ARBA00022793"/>
    </source>
</evidence>
<accession>A0A1F5EHZ8</accession>
<evidence type="ECO:0000256" key="3">
    <source>
        <dbReference type="ARBA" id="ARBA00022692"/>
    </source>
</evidence>
<dbReference type="UniPathway" id="UPA00796">
    <property type="reaction ID" value="UER00771"/>
</dbReference>
<dbReference type="PANTHER" id="PTHR43078:SF6">
    <property type="entry name" value="UDP-GLUCURONIC ACID DECARBOXYLASE 1"/>
    <property type="match status" value="1"/>
</dbReference>
<dbReference type="GO" id="GO:0005737">
    <property type="term" value="C:cytoplasm"/>
    <property type="evidence" value="ECO:0007669"/>
    <property type="project" value="TreeGrafter"/>
</dbReference>
<dbReference type="FunFam" id="3.40.50.720:FF:000065">
    <property type="entry name" value="UDP-glucuronic acid decarboxylase 1"/>
    <property type="match status" value="1"/>
</dbReference>
<dbReference type="GO" id="GO:0070403">
    <property type="term" value="F:NAD+ binding"/>
    <property type="evidence" value="ECO:0007669"/>
    <property type="project" value="InterPro"/>
</dbReference>
<evidence type="ECO:0000256" key="6">
    <source>
        <dbReference type="ARBA" id="ARBA00022989"/>
    </source>
</evidence>
<dbReference type="EMBL" id="MEZV01000026">
    <property type="protein sequence ID" value="OGD66826.1"/>
    <property type="molecule type" value="Genomic_DNA"/>
</dbReference>
<protein>
    <recommendedName>
        <fullName evidence="13">NAD-dependent epimerase/dehydratase domain-containing protein</fullName>
    </recommendedName>
</protein>
<keyword evidence="4" id="KW-0210">Decarboxylase</keyword>
<evidence type="ECO:0000313" key="15">
    <source>
        <dbReference type="Proteomes" id="UP000176451"/>
    </source>
</evidence>
<gene>
    <name evidence="14" type="ORF">A3F08_00405</name>
</gene>
<keyword evidence="7" id="KW-0520">NAD</keyword>
<dbReference type="STRING" id="1797469.A3F08_00405"/>
<organism evidence="14 15">
    <name type="scientific">Candidatus Berkelbacteria bacterium RIFCSPHIGHO2_12_FULL_36_9</name>
    <dbReference type="NCBI Taxonomy" id="1797469"/>
    <lineage>
        <taxon>Bacteria</taxon>
        <taxon>Candidatus Berkelbacteria</taxon>
    </lineage>
</organism>
<evidence type="ECO:0000259" key="13">
    <source>
        <dbReference type="Pfam" id="PF01370"/>
    </source>
</evidence>
<keyword evidence="3" id="KW-0812">Transmembrane</keyword>
<dbReference type="PANTHER" id="PTHR43078">
    <property type="entry name" value="UDP-GLUCURONIC ACID DECARBOXYLASE-RELATED"/>
    <property type="match status" value="1"/>
</dbReference>
<dbReference type="Proteomes" id="UP000176451">
    <property type="component" value="Unassembled WGS sequence"/>
</dbReference>
<dbReference type="GO" id="GO:0048040">
    <property type="term" value="F:UDP-glucuronate decarboxylase activity"/>
    <property type="evidence" value="ECO:0007669"/>
    <property type="project" value="TreeGrafter"/>
</dbReference>
<keyword evidence="10" id="KW-0325">Glycoprotein</keyword>
<evidence type="ECO:0000256" key="5">
    <source>
        <dbReference type="ARBA" id="ARBA00022968"/>
    </source>
</evidence>
<dbReference type="GO" id="GO:0033320">
    <property type="term" value="P:UDP-D-xylose biosynthetic process"/>
    <property type="evidence" value="ECO:0007669"/>
    <property type="project" value="UniProtKB-UniPathway"/>
</dbReference>
<keyword evidence="9" id="KW-0472">Membrane</keyword>
<keyword evidence="11" id="KW-0456">Lyase</keyword>
<evidence type="ECO:0000256" key="2">
    <source>
        <dbReference type="ARBA" id="ARBA00004323"/>
    </source>
</evidence>
<keyword evidence="8" id="KW-0333">Golgi apparatus</keyword>
<feature type="domain" description="NAD-dependent epimerase/dehydratase" evidence="13">
    <location>
        <begin position="29"/>
        <end position="272"/>
    </location>
</feature>
<sequence length="349" mass="40018">MDKIIEADLQEVKKRLIKYQNKIKNKKFLISGGAGFIGSWFCDVLDSFGAKIICVDNLISGSKKNIKHLIHKKNFQFEKMNILDYKHSGKLDYIIHMASIATPGIYQEYPVETLDTNLLGTRNMLELAKQKKVKGFLLTSTSEVYGNPEDKNIPTSEDYYGYVNSYGPRAMYDEAKRGAEAYCYSYFLKNPGLPIRIVRIFNTYGPRLDIESTSQYGRALIKFIWQAINNKPITIYSNGKQTRAFCYIVDQLEGLFKLLLTDKISGEVINIGSSYEYSILELAKRIINITKSKSKIEFSSPPNYDLKDDPRRRCANTKKAKKLLGWQLTIDLDEGLKRTSEWLKKVNKS</sequence>
<dbReference type="Pfam" id="PF01370">
    <property type="entry name" value="Epimerase"/>
    <property type="match status" value="1"/>
</dbReference>
<evidence type="ECO:0000313" key="14">
    <source>
        <dbReference type="EMBL" id="OGD66826.1"/>
    </source>
</evidence>
<keyword evidence="6" id="KW-1133">Transmembrane helix</keyword>
<comment type="cofactor">
    <cofactor evidence="1">
        <name>NAD(+)</name>
        <dbReference type="ChEBI" id="CHEBI:57540"/>
    </cofactor>
</comment>
<comment type="subcellular location">
    <subcellularLocation>
        <location evidence="2">Golgi apparatus membrane</location>
        <topology evidence="2">Single-pass type II membrane protein</topology>
    </subcellularLocation>
    <subcellularLocation>
        <location evidence="12">Golgi apparatus</location>
        <location evidence="12">Golgi stack membrane</location>
    </subcellularLocation>
</comment>
<evidence type="ECO:0000256" key="7">
    <source>
        <dbReference type="ARBA" id="ARBA00023027"/>
    </source>
</evidence>
<evidence type="ECO:0000256" key="1">
    <source>
        <dbReference type="ARBA" id="ARBA00001911"/>
    </source>
</evidence>